<dbReference type="SUPFAM" id="SSF88946">
    <property type="entry name" value="Sigma2 domain of RNA polymerase sigma factors"/>
    <property type="match status" value="1"/>
</dbReference>
<dbReference type="InterPro" id="IPR036388">
    <property type="entry name" value="WH-like_DNA-bd_sf"/>
</dbReference>
<comment type="function">
    <text evidence="7">Sigma factors are initiation factors that promote the attachment of RNA polymerase to specific initiation sites and are then released. Sigma-S contributes to the protection against external stress, thus playing a role in cellular fitness and survival.</text>
</comment>
<dbReference type="PANTHER" id="PTHR43133:SF8">
    <property type="entry name" value="RNA POLYMERASE SIGMA FACTOR HI_1459-RELATED"/>
    <property type="match status" value="1"/>
</dbReference>
<accession>A6DHX8</accession>
<dbReference type="Gene3D" id="1.10.10.10">
    <property type="entry name" value="Winged helix-like DNA-binding domain superfamily/Winged helix DNA-binding domain"/>
    <property type="match status" value="1"/>
</dbReference>
<feature type="domain" description="RNA polymerase sigma-70 region 2" evidence="8">
    <location>
        <begin position="33"/>
        <end position="99"/>
    </location>
</feature>
<protein>
    <recommendedName>
        <fullName evidence="2">RNA polymerase sigma factor SigS</fullName>
    </recommendedName>
</protein>
<dbReference type="Gene3D" id="1.10.1740.10">
    <property type="match status" value="1"/>
</dbReference>
<keyword evidence="4" id="KW-0731">Sigma factor</keyword>
<organism evidence="10 11">
    <name type="scientific">Lentisphaera araneosa HTCC2155</name>
    <dbReference type="NCBI Taxonomy" id="313628"/>
    <lineage>
        <taxon>Bacteria</taxon>
        <taxon>Pseudomonadati</taxon>
        <taxon>Lentisphaerota</taxon>
        <taxon>Lentisphaeria</taxon>
        <taxon>Lentisphaerales</taxon>
        <taxon>Lentisphaeraceae</taxon>
        <taxon>Lentisphaera</taxon>
    </lineage>
</organism>
<reference evidence="10 11" key="1">
    <citation type="journal article" date="2010" name="J. Bacteriol.">
        <title>Genome sequence of Lentisphaera araneosa HTCC2155T, the type species of the order Lentisphaerales in the phylum Lentisphaerae.</title>
        <authorList>
            <person name="Thrash J.C."/>
            <person name="Cho J.C."/>
            <person name="Vergin K.L."/>
            <person name="Morris R.M."/>
            <person name="Giovannoni S.J."/>
        </authorList>
    </citation>
    <scope>NUCLEOTIDE SEQUENCE [LARGE SCALE GENOMIC DNA]</scope>
    <source>
        <strain evidence="10 11">HTCC2155</strain>
    </source>
</reference>
<evidence type="ECO:0000256" key="1">
    <source>
        <dbReference type="ARBA" id="ARBA00007788"/>
    </source>
</evidence>
<dbReference type="InterPro" id="IPR016032">
    <property type="entry name" value="Sig_transdc_resp-reg_C-effctor"/>
</dbReference>
<dbReference type="Proteomes" id="UP000004947">
    <property type="component" value="Unassembled WGS sequence"/>
</dbReference>
<dbReference type="PANTHER" id="PTHR43133">
    <property type="entry name" value="RNA POLYMERASE ECF-TYPE SIGMA FACTO"/>
    <property type="match status" value="1"/>
</dbReference>
<dbReference type="STRING" id="313628.LNTAR_08684"/>
<evidence type="ECO:0000256" key="4">
    <source>
        <dbReference type="ARBA" id="ARBA00023082"/>
    </source>
</evidence>
<dbReference type="RefSeq" id="WP_007277513.1">
    <property type="nucleotide sequence ID" value="NZ_ABCK01000004.1"/>
</dbReference>
<dbReference type="GO" id="GO:0016987">
    <property type="term" value="F:sigma factor activity"/>
    <property type="evidence" value="ECO:0007669"/>
    <property type="project" value="UniProtKB-KW"/>
</dbReference>
<comment type="similarity">
    <text evidence="1">Belongs to the sigma-70 factor family.</text>
</comment>
<dbReference type="SUPFAM" id="SSF46894">
    <property type="entry name" value="C-terminal effector domain of the bipartite response regulators"/>
    <property type="match status" value="1"/>
</dbReference>
<evidence type="ECO:0000259" key="9">
    <source>
        <dbReference type="Pfam" id="PF08281"/>
    </source>
</evidence>
<dbReference type="Pfam" id="PF08281">
    <property type="entry name" value="Sigma70_r4_2"/>
    <property type="match status" value="1"/>
</dbReference>
<keyword evidence="6" id="KW-0804">Transcription</keyword>
<dbReference type="eggNOG" id="COG1595">
    <property type="taxonomic scope" value="Bacteria"/>
</dbReference>
<evidence type="ECO:0000256" key="3">
    <source>
        <dbReference type="ARBA" id="ARBA00023015"/>
    </source>
</evidence>
<dbReference type="NCBIfam" id="TIGR02937">
    <property type="entry name" value="sigma70-ECF"/>
    <property type="match status" value="1"/>
</dbReference>
<dbReference type="Pfam" id="PF04542">
    <property type="entry name" value="Sigma70_r2"/>
    <property type="match status" value="1"/>
</dbReference>
<keyword evidence="11" id="KW-1185">Reference proteome</keyword>
<dbReference type="EMBL" id="ABCK01000004">
    <property type="protein sequence ID" value="EDM28632.1"/>
    <property type="molecule type" value="Genomic_DNA"/>
</dbReference>
<dbReference type="GO" id="GO:0003677">
    <property type="term" value="F:DNA binding"/>
    <property type="evidence" value="ECO:0007669"/>
    <property type="project" value="UniProtKB-KW"/>
</dbReference>
<dbReference type="AlphaFoldDB" id="A6DHX8"/>
<evidence type="ECO:0000313" key="10">
    <source>
        <dbReference type="EMBL" id="EDM28632.1"/>
    </source>
</evidence>
<keyword evidence="5" id="KW-0238">DNA-binding</keyword>
<evidence type="ECO:0000256" key="5">
    <source>
        <dbReference type="ARBA" id="ARBA00023125"/>
    </source>
</evidence>
<evidence type="ECO:0000259" key="8">
    <source>
        <dbReference type="Pfam" id="PF04542"/>
    </source>
</evidence>
<evidence type="ECO:0000256" key="6">
    <source>
        <dbReference type="ARBA" id="ARBA00023163"/>
    </source>
</evidence>
<dbReference type="InterPro" id="IPR014284">
    <property type="entry name" value="RNA_pol_sigma-70_dom"/>
</dbReference>
<evidence type="ECO:0000256" key="7">
    <source>
        <dbReference type="ARBA" id="ARBA00024701"/>
    </source>
</evidence>
<evidence type="ECO:0000256" key="2">
    <source>
        <dbReference type="ARBA" id="ARBA00021245"/>
    </source>
</evidence>
<dbReference type="GO" id="GO:0006352">
    <property type="term" value="P:DNA-templated transcription initiation"/>
    <property type="evidence" value="ECO:0007669"/>
    <property type="project" value="InterPro"/>
</dbReference>
<gene>
    <name evidence="10" type="ORF">LNTAR_08684</name>
</gene>
<keyword evidence="3" id="KW-0805">Transcription regulation</keyword>
<dbReference type="InterPro" id="IPR013249">
    <property type="entry name" value="RNA_pol_sigma70_r4_t2"/>
</dbReference>
<dbReference type="InterPro" id="IPR039425">
    <property type="entry name" value="RNA_pol_sigma-70-like"/>
</dbReference>
<dbReference type="InterPro" id="IPR013325">
    <property type="entry name" value="RNA_pol_sigma_r2"/>
</dbReference>
<evidence type="ECO:0000313" key="11">
    <source>
        <dbReference type="Proteomes" id="UP000004947"/>
    </source>
</evidence>
<name>A6DHX8_9BACT</name>
<sequence>MNEEFNTWSTRHTLLHRLKDQHDEKSWEEFMLTYQKYIYNICKRSKLQHNEAEEFTQEILVKLWKKLPDLDIRTVKGSFRAWLKTMIKNHITNYFNRQKMIREKLTVNNKESLLPYIDKISKSDIDEIIDNEWHLHITNLALDKVKESLSSSTVNAFLMSLEGRSTEEIAKELSITESTVYVHKKAVKDALQKHIRQLKITL</sequence>
<feature type="domain" description="RNA polymerase sigma factor 70 region 4 type 2" evidence="9">
    <location>
        <begin position="142"/>
        <end position="184"/>
    </location>
</feature>
<comment type="caution">
    <text evidence="10">The sequence shown here is derived from an EMBL/GenBank/DDBJ whole genome shotgun (WGS) entry which is preliminary data.</text>
</comment>
<dbReference type="OrthoDB" id="258490at2"/>
<dbReference type="InterPro" id="IPR007627">
    <property type="entry name" value="RNA_pol_sigma70_r2"/>
</dbReference>
<proteinExistence type="inferred from homology"/>